<dbReference type="PANTHER" id="PTHR16166:SF146">
    <property type="entry name" value="VACUOLAR PROTEIN SORTING-ASSOCIATED PROTEIN 13A-LIKE ISOFORM X1"/>
    <property type="match status" value="1"/>
</dbReference>
<keyword evidence="4" id="KW-1185">Reference proteome</keyword>
<keyword evidence="1" id="KW-0813">Transport</keyword>
<dbReference type="Pfam" id="PF12624">
    <property type="entry name" value="VPS13_N"/>
    <property type="match status" value="1"/>
</dbReference>
<protein>
    <recommendedName>
        <fullName evidence="2">Chorein N-terminal domain-containing protein</fullName>
    </recommendedName>
</protein>
<evidence type="ECO:0000259" key="2">
    <source>
        <dbReference type="Pfam" id="PF12624"/>
    </source>
</evidence>
<dbReference type="PANTHER" id="PTHR16166">
    <property type="entry name" value="VACUOLAR PROTEIN SORTING-ASSOCIATED PROTEIN VPS13"/>
    <property type="match status" value="1"/>
</dbReference>
<dbReference type="Proteomes" id="UP001209878">
    <property type="component" value="Unassembled WGS sequence"/>
</dbReference>
<reference evidence="3" key="1">
    <citation type="journal article" date="2023" name="Mol. Biol. Evol.">
        <title>Third-Generation Sequencing Reveals the Adaptive Role of the Epigenome in Three Deep-Sea Polychaetes.</title>
        <authorList>
            <person name="Perez M."/>
            <person name="Aroh O."/>
            <person name="Sun Y."/>
            <person name="Lan Y."/>
            <person name="Juniper S.K."/>
            <person name="Young C.R."/>
            <person name="Angers B."/>
            <person name="Qian P.Y."/>
        </authorList>
    </citation>
    <scope>NUCLEOTIDE SEQUENCE</scope>
    <source>
        <strain evidence="3">R07B-5</strain>
    </source>
</reference>
<sequence>MVLNKDSLSVMPRVMVDFTLDDIEVLISRLQFLNVLSLTDSMRMMAVNQRYRKYSPGQSVSGHVAAWWKYAYTAIVEETIRPFSWDRIKKVRQRYRRYKDAYKQHLKQPNNETLMSQLHHQEDELDITNILVAREHAKLELAQEAPELARRKKVKKGWWEQLWDGEEEEEVVIQTPPASSRLSWLDHLTPQERERLYNAVGYDENENIEHIPQYVAHKLNLCLTACSVSLINYGKEVLKGVCLKHDHQPREQTRLPGLWASIL</sequence>
<evidence type="ECO:0000256" key="1">
    <source>
        <dbReference type="ARBA" id="ARBA00022448"/>
    </source>
</evidence>
<name>A0AAD9KXA1_RIDPI</name>
<dbReference type="InterPro" id="IPR026847">
    <property type="entry name" value="VPS13"/>
</dbReference>
<feature type="domain" description="Chorein N-terminal" evidence="2">
    <location>
        <begin position="2"/>
        <end position="231"/>
    </location>
</feature>
<evidence type="ECO:0000313" key="4">
    <source>
        <dbReference type="Proteomes" id="UP001209878"/>
    </source>
</evidence>
<comment type="caution">
    <text evidence="3">The sequence shown here is derived from an EMBL/GenBank/DDBJ whole genome shotgun (WGS) entry which is preliminary data.</text>
</comment>
<dbReference type="GO" id="GO:0045053">
    <property type="term" value="P:protein retention in Golgi apparatus"/>
    <property type="evidence" value="ECO:0007669"/>
    <property type="project" value="TreeGrafter"/>
</dbReference>
<dbReference type="GO" id="GO:0006623">
    <property type="term" value="P:protein targeting to vacuole"/>
    <property type="evidence" value="ECO:0007669"/>
    <property type="project" value="TreeGrafter"/>
</dbReference>
<evidence type="ECO:0000313" key="3">
    <source>
        <dbReference type="EMBL" id="KAK2179374.1"/>
    </source>
</evidence>
<dbReference type="AlphaFoldDB" id="A0AAD9KXA1"/>
<gene>
    <name evidence="3" type="ORF">NP493_494g04086</name>
</gene>
<accession>A0AAD9KXA1</accession>
<dbReference type="EMBL" id="JAODUO010000494">
    <property type="protein sequence ID" value="KAK2179374.1"/>
    <property type="molecule type" value="Genomic_DNA"/>
</dbReference>
<organism evidence="3 4">
    <name type="scientific">Ridgeia piscesae</name>
    <name type="common">Tubeworm</name>
    <dbReference type="NCBI Taxonomy" id="27915"/>
    <lineage>
        <taxon>Eukaryota</taxon>
        <taxon>Metazoa</taxon>
        <taxon>Spiralia</taxon>
        <taxon>Lophotrochozoa</taxon>
        <taxon>Annelida</taxon>
        <taxon>Polychaeta</taxon>
        <taxon>Sedentaria</taxon>
        <taxon>Canalipalpata</taxon>
        <taxon>Sabellida</taxon>
        <taxon>Siboglinidae</taxon>
        <taxon>Ridgeia</taxon>
    </lineage>
</organism>
<proteinExistence type="predicted"/>
<dbReference type="InterPro" id="IPR026854">
    <property type="entry name" value="VPS13_N"/>
</dbReference>